<dbReference type="SUPFAM" id="SSF48576">
    <property type="entry name" value="Terpenoid synthases"/>
    <property type="match status" value="1"/>
</dbReference>
<sequence>MGKRLDGSRNAPKSASRSAPRSRWEEHRARFEVYLEGLVFSEEPRLGTLVEAMRYSMLGGGKRVRPTLCMEVAEVFGAEPGLVLPSAAAVELIHTYSLIHDDLPAMDDDDFRRGRPTVHKKYGEAMGILAGDAFFGESLTLITVHQEGSPEQVLEVVRELAGSTGVNGMAGGQVMDMDQTGVGNAADPKTLHMIHNYKTGALIKSSARIGAILAGAGEDEQAAVSEYAMELGLCFQIVDDVLNATSTREALGKSAGSDAEQGKATFVGVYGLDGAKKEADEAAEKALQALSTIDGDTSGLEELALFVRHRGH</sequence>
<dbReference type="GO" id="GO:0016114">
    <property type="term" value="P:terpenoid biosynthetic process"/>
    <property type="evidence" value="ECO:0007669"/>
    <property type="project" value="UniProtKB-ARBA"/>
</dbReference>
<dbReference type="NCBIfam" id="NF045485">
    <property type="entry name" value="FPPsyn"/>
    <property type="match status" value="1"/>
</dbReference>
<dbReference type="PROSITE" id="PS00723">
    <property type="entry name" value="POLYPRENYL_SYNTHASE_1"/>
    <property type="match status" value="1"/>
</dbReference>
<name>A0A6J4QCP0_9ACTN</name>
<dbReference type="GO" id="GO:0005737">
    <property type="term" value="C:cytoplasm"/>
    <property type="evidence" value="ECO:0007669"/>
    <property type="project" value="UniProtKB-ARBA"/>
</dbReference>
<dbReference type="InterPro" id="IPR008949">
    <property type="entry name" value="Isoprenoid_synthase_dom_sf"/>
</dbReference>
<dbReference type="FunFam" id="1.10.600.10:FF:000001">
    <property type="entry name" value="Geranylgeranyl diphosphate synthase"/>
    <property type="match status" value="1"/>
</dbReference>
<evidence type="ECO:0000256" key="2">
    <source>
        <dbReference type="ARBA" id="ARBA00006706"/>
    </source>
</evidence>
<dbReference type="InterPro" id="IPR053378">
    <property type="entry name" value="Prenyl_diphosphate_synthase"/>
</dbReference>
<dbReference type="PANTHER" id="PTHR43281">
    <property type="entry name" value="FARNESYL DIPHOSPHATE SYNTHASE"/>
    <property type="match status" value="1"/>
</dbReference>
<dbReference type="Gene3D" id="1.10.600.10">
    <property type="entry name" value="Farnesyl Diphosphate Synthase"/>
    <property type="match status" value="1"/>
</dbReference>
<dbReference type="GO" id="GO:0046872">
    <property type="term" value="F:metal ion binding"/>
    <property type="evidence" value="ECO:0007669"/>
    <property type="project" value="UniProtKB-KW"/>
</dbReference>
<feature type="region of interest" description="Disordered" evidence="8">
    <location>
        <begin position="1"/>
        <end position="22"/>
    </location>
</feature>
<gene>
    <name evidence="9" type="ORF">AVDCRST_MAG80-1165</name>
</gene>
<dbReference type="PROSITE" id="PS00444">
    <property type="entry name" value="POLYPRENYL_SYNTHASE_2"/>
    <property type="match status" value="1"/>
</dbReference>
<protein>
    <submittedName>
        <fullName evidence="9">(2E,6E)-farnesyl diphosphate synthase</fullName>
        <ecNumber evidence="9">2.5.1.10</ecNumber>
    </submittedName>
</protein>
<evidence type="ECO:0000256" key="4">
    <source>
        <dbReference type="ARBA" id="ARBA00022723"/>
    </source>
</evidence>
<dbReference type="SFLD" id="SFLDG01017">
    <property type="entry name" value="Polyprenyl_Transferase_Like"/>
    <property type="match status" value="1"/>
</dbReference>
<keyword evidence="6" id="KW-0414">Isoprene biosynthesis</keyword>
<accession>A0A6J4QCP0</accession>
<evidence type="ECO:0000256" key="7">
    <source>
        <dbReference type="RuleBase" id="RU004466"/>
    </source>
</evidence>
<dbReference type="PANTHER" id="PTHR43281:SF1">
    <property type="entry name" value="FARNESYL DIPHOSPHATE SYNTHASE"/>
    <property type="match status" value="1"/>
</dbReference>
<keyword evidence="4" id="KW-0479">Metal-binding</keyword>
<dbReference type="EMBL" id="CADCVC010000101">
    <property type="protein sequence ID" value="CAA9439318.1"/>
    <property type="molecule type" value="Genomic_DNA"/>
</dbReference>
<reference evidence="9" key="1">
    <citation type="submission" date="2020-02" db="EMBL/GenBank/DDBJ databases">
        <authorList>
            <person name="Meier V. D."/>
        </authorList>
    </citation>
    <scope>NUCLEOTIDE SEQUENCE</scope>
    <source>
        <strain evidence="9">AVDCRST_MAG80</strain>
    </source>
</reference>
<dbReference type="EC" id="2.5.1.10" evidence="9"/>
<keyword evidence="5" id="KW-0460">Magnesium</keyword>
<keyword evidence="3 7" id="KW-0808">Transferase</keyword>
<evidence type="ECO:0000256" key="5">
    <source>
        <dbReference type="ARBA" id="ARBA00022842"/>
    </source>
</evidence>
<feature type="compositionally biased region" description="Low complexity" evidence="8">
    <location>
        <begin position="8"/>
        <end position="21"/>
    </location>
</feature>
<evidence type="ECO:0000256" key="3">
    <source>
        <dbReference type="ARBA" id="ARBA00022679"/>
    </source>
</evidence>
<evidence type="ECO:0000256" key="6">
    <source>
        <dbReference type="ARBA" id="ARBA00023229"/>
    </source>
</evidence>
<dbReference type="InterPro" id="IPR000092">
    <property type="entry name" value="Polyprenyl_synt"/>
</dbReference>
<organism evidence="9">
    <name type="scientific">uncultured Rubrobacteraceae bacterium</name>
    <dbReference type="NCBI Taxonomy" id="349277"/>
    <lineage>
        <taxon>Bacteria</taxon>
        <taxon>Bacillati</taxon>
        <taxon>Actinomycetota</taxon>
        <taxon>Rubrobacteria</taxon>
        <taxon>Rubrobacterales</taxon>
        <taxon>Rubrobacteraceae</taxon>
        <taxon>environmental samples</taxon>
    </lineage>
</organism>
<dbReference type="CDD" id="cd00685">
    <property type="entry name" value="Trans_IPPS_HT"/>
    <property type="match status" value="1"/>
</dbReference>
<evidence type="ECO:0000256" key="8">
    <source>
        <dbReference type="SAM" id="MobiDB-lite"/>
    </source>
</evidence>
<evidence type="ECO:0000313" key="9">
    <source>
        <dbReference type="EMBL" id="CAA9439318.1"/>
    </source>
</evidence>
<dbReference type="InterPro" id="IPR033749">
    <property type="entry name" value="Polyprenyl_synt_CS"/>
</dbReference>
<comment type="similarity">
    <text evidence="2 7">Belongs to the FPP/GGPP synthase family.</text>
</comment>
<dbReference type="AlphaFoldDB" id="A0A6J4QCP0"/>
<dbReference type="SFLD" id="SFLDS00005">
    <property type="entry name" value="Isoprenoid_Synthase_Type_I"/>
    <property type="match status" value="1"/>
</dbReference>
<evidence type="ECO:0000256" key="1">
    <source>
        <dbReference type="ARBA" id="ARBA00001946"/>
    </source>
</evidence>
<dbReference type="GO" id="GO:0004337">
    <property type="term" value="F:(2E,6E)-farnesyl diphosphate synthase activity"/>
    <property type="evidence" value="ECO:0007669"/>
    <property type="project" value="UniProtKB-EC"/>
</dbReference>
<proteinExistence type="inferred from homology"/>
<comment type="cofactor">
    <cofactor evidence="1">
        <name>Mg(2+)</name>
        <dbReference type="ChEBI" id="CHEBI:18420"/>
    </cofactor>
</comment>
<dbReference type="Pfam" id="PF00348">
    <property type="entry name" value="polyprenyl_synt"/>
    <property type="match status" value="1"/>
</dbReference>